<evidence type="ECO:0000256" key="3">
    <source>
        <dbReference type="ARBA" id="ARBA00022801"/>
    </source>
</evidence>
<feature type="signal peptide" evidence="8">
    <location>
        <begin position="1"/>
        <end position="31"/>
    </location>
</feature>
<dbReference type="PROSITE" id="PS51767">
    <property type="entry name" value="PEPTIDASE_A1"/>
    <property type="match status" value="1"/>
</dbReference>
<feature type="compositionally biased region" description="Low complexity" evidence="7">
    <location>
        <begin position="44"/>
        <end position="53"/>
    </location>
</feature>
<dbReference type="SUPFAM" id="SSF50630">
    <property type="entry name" value="Acid proteases"/>
    <property type="match status" value="1"/>
</dbReference>
<keyword evidence="2 6" id="KW-0645">Protease</keyword>
<sequence>MDARGGRVLLNLKIWIFSSVVLFLLLEGIEGLDDEYNVFHVPTVPSSSSSSTSRGRNANRHLFPWEQTPEKWRSNDDGPNGEGIGLKLFRRDDWNSPLITYSSSFDQSVVKRLIRDRARVHQLNEQLIQVTHATTADTAGPPLRSPVISGLDEGSGEYFTTIPIGSPSADVLFTIDTGSDLTWIQCHPCDNCYDQLGPIFNPGESQTYDPVGCYSPGCQRLPHSKCEGASCQYDVSYGDGSFTTGDFARETLTMNSTRGKPFRIHDFYFGCGHDNEGLFIASGGILGLGRGDLSFPSQISRVLTPKFSYCLIDRFSASDSMNSNPSYLYFGGSDTSHLRYTPLLRNPAVPTFYYVQMTSISVGKKVLEIPSSAFGVDASGRGGVILDSGTSVTRLSSVAYRALRDEFKANAKNLKPVEVAGQDLFDTCFEITEDQEVPIVTLHFANYVDLMLPADNVLIPVDNSGTLFCLAFAGADGRSNLSIIGNIQQQGFRIEFDLTSKPRVGFTRQDCSL</sequence>
<dbReference type="InterPro" id="IPR001969">
    <property type="entry name" value="Aspartic_peptidase_AS"/>
</dbReference>
<protein>
    <recommendedName>
        <fullName evidence="9">Peptidase A1 domain-containing protein</fullName>
    </recommendedName>
</protein>
<dbReference type="PANTHER" id="PTHR47967:SF60">
    <property type="entry name" value="PROTEIN ASPARTIC PROTEASE IN GUARD CELL 1-LIKE"/>
    <property type="match status" value="1"/>
</dbReference>
<evidence type="ECO:0000256" key="8">
    <source>
        <dbReference type="SAM" id="SignalP"/>
    </source>
</evidence>
<evidence type="ECO:0000256" key="1">
    <source>
        <dbReference type="ARBA" id="ARBA00007447"/>
    </source>
</evidence>
<evidence type="ECO:0000256" key="5">
    <source>
        <dbReference type="PIRSR" id="PIRSR601461-1"/>
    </source>
</evidence>
<dbReference type="InterPro" id="IPR033121">
    <property type="entry name" value="PEPTIDASE_A1"/>
</dbReference>
<dbReference type="InterPro" id="IPR032861">
    <property type="entry name" value="TAXi_N"/>
</dbReference>
<evidence type="ECO:0000259" key="9">
    <source>
        <dbReference type="PROSITE" id="PS51767"/>
    </source>
</evidence>
<evidence type="ECO:0000256" key="2">
    <source>
        <dbReference type="ARBA" id="ARBA00022670"/>
    </source>
</evidence>
<feature type="active site" evidence="5">
    <location>
        <position position="176"/>
    </location>
</feature>
<dbReference type="FunFam" id="2.40.70.10:FF:000031">
    <property type="entry name" value="Aspartyl protease AED1"/>
    <property type="match status" value="1"/>
</dbReference>
<dbReference type="InterPro" id="IPR051708">
    <property type="entry name" value="Plant_Aspart_Prot_A1"/>
</dbReference>
<dbReference type="AlphaFoldDB" id="A0ABD1XY09"/>
<evidence type="ECO:0000313" key="10">
    <source>
        <dbReference type="EMBL" id="KAL2613838.1"/>
    </source>
</evidence>
<dbReference type="PRINTS" id="PR00792">
    <property type="entry name" value="PEPSIN"/>
</dbReference>
<feature type="chain" id="PRO_5044832578" description="Peptidase A1 domain-containing protein" evidence="8">
    <location>
        <begin position="32"/>
        <end position="513"/>
    </location>
</feature>
<feature type="domain" description="Peptidase A1" evidence="9">
    <location>
        <begin position="158"/>
        <end position="507"/>
    </location>
</feature>
<dbReference type="GO" id="GO:0006508">
    <property type="term" value="P:proteolysis"/>
    <property type="evidence" value="ECO:0007669"/>
    <property type="project" value="UniProtKB-KW"/>
</dbReference>
<dbReference type="FunFam" id="2.40.70.10:FF:000033">
    <property type="entry name" value="Aspartyl protease family protein"/>
    <property type="match status" value="1"/>
</dbReference>
<dbReference type="PANTHER" id="PTHR47967">
    <property type="entry name" value="OS07G0603500 PROTEIN-RELATED"/>
    <property type="match status" value="1"/>
</dbReference>
<evidence type="ECO:0000256" key="7">
    <source>
        <dbReference type="SAM" id="MobiDB-lite"/>
    </source>
</evidence>
<feature type="active site" evidence="5">
    <location>
        <position position="387"/>
    </location>
</feature>
<dbReference type="InterPro" id="IPR021109">
    <property type="entry name" value="Peptidase_aspartic_dom_sf"/>
</dbReference>
<dbReference type="Pfam" id="PF14541">
    <property type="entry name" value="TAXi_C"/>
    <property type="match status" value="1"/>
</dbReference>
<organism evidence="10 11">
    <name type="scientific">Riccia fluitans</name>
    <dbReference type="NCBI Taxonomy" id="41844"/>
    <lineage>
        <taxon>Eukaryota</taxon>
        <taxon>Viridiplantae</taxon>
        <taxon>Streptophyta</taxon>
        <taxon>Embryophyta</taxon>
        <taxon>Marchantiophyta</taxon>
        <taxon>Marchantiopsida</taxon>
        <taxon>Marchantiidae</taxon>
        <taxon>Marchantiales</taxon>
        <taxon>Ricciaceae</taxon>
        <taxon>Riccia</taxon>
    </lineage>
</organism>
<comment type="similarity">
    <text evidence="1 6">Belongs to the peptidase A1 family.</text>
</comment>
<dbReference type="GO" id="GO:0004190">
    <property type="term" value="F:aspartic-type endopeptidase activity"/>
    <property type="evidence" value="ECO:0007669"/>
    <property type="project" value="UniProtKB-KW"/>
</dbReference>
<accession>A0ABD1XY09</accession>
<comment type="caution">
    <text evidence="10">The sequence shown here is derived from an EMBL/GenBank/DDBJ whole genome shotgun (WGS) entry which is preliminary data.</text>
</comment>
<feature type="region of interest" description="Disordered" evidence="7">
    <location>
        <begin position="44"/>
        <end position="79"/>
    </location>
</feature>
<reference evidence="10 11" key="1">
    <citation type="submission" date="2024-09" db="EMBL/GenBank/DDBJ databases">
        <title>Chromosome-scale assembly of Riccia fluitans.</title>
        <authorList>
            <person name="Paukszto L."/>
            <person name="Sawicki J."/>
            <person name="Karawczyk K."/>
            <person name="Piernik-Szablinska J."/>
            <person name="Szczecinska M."/>
            <person name="Mazdziarz M."/>
        </authorList>
    </citation>
    <scope>NUCLEOTIDE SEQUENCE [LARGE SCALE GENOMIC DNA]</scope>
    <source>
        <strain evidence="10">Rf_01</strain>
        <tissue evidence="10">Aerial parts of the thallus</tissue>
    </source>
</reference>
<dbReference type="EMBL" id="JBHFFA010000007">
    <property type="protein sequence ID" value="KAL2613838.1"/>
    <property type="molecule type" value="Genomic_DNA"/>
</dbReference>
<proteinExistence type="inferred from homology"/>
<gene>
    <name evidence="10" type="ORF">R1flu_025530</name>
</gene>
<dbReference type="Proteomes" id="UP001605036">
    <property type="component" value="Unassembled WGS sequence"/>
</dbReference>
<keyword evidence="3 6" id="KW-0378">Hydrolase</keyword>
<evidence type="ECO:0000313" key="11">
    <source>
        <dbReference type="Proteomes" id="UP001605036"/>
    </source>
</evidence>
<evidence type="ECO:0000256" key="6">
    <source>
        <dbReference type="RuleBase" id="RU000454"/>
    </source>
</evidence>
<dbReference type="PROSITE" id="PS00141">
    <property type="entry name" value="ASP_PROTEASE"/>
    <property type="match status" value="2"/>
</dbReference>
<keyword evidence="11" id="KW-1185">Reference proteome</keyword>
<evidence type="ECO:0000256" key="4">
    <source>
        <dbReference type="ARBA" id="ARBA00023180"/>
    </source>
</evidence>
<dbReference type="InterPro" id="IPR032799">
    <property type="entry name" value="TAXi_C"/>
</dbReference>
<keyword evidence="4" id="KW-0325">Glycoprotein</keyword>
<keyword evidence="6" id="KW-0064">Aspartyl protease</keyword>
<keyword evidence="8" id="KW-0732">Signal</keyword>
<dbReference type="Pfam" id="PF14543">
    <property type="entry name" value="TAXi_N"/>
    <property type="match status" value="1"/>
</dbReference>
<dbReference type="InterPro" id="IPR001461">
    <property type="entry name" value="Aspartic_peptidase_A1"/>
</dbReference>
<name>A0ABD1XY09_9MARC</name>
<dbReference type="Gene3D" id="2.40.70.10">
    <property type="entry name" value="Acid Proteases"/>
    <property type="match status" value="2"/>
</dbReference>